<keyword evidence="7" id="KW-0653">Protein transport</keyword>
<evidence type="ECO:0000313" key="12">
    <source>
        <dbReference type="EMBL" id="MFD2752587.1"/>
    </source>
</evidence>
<dbReference type="EMBL" id="JBHUMV010000001">
    <property type="protein sequence ID" value="MFD2752587.1"/>
    <property type="molecule type" value="Genomic_DNA"/>
</dbReference>
<keyword evidence="13" id="KW-1185">Reference proteome</keyword>
<feature type="domain" description="GspL cytoplasmic actin-ATPase-like" evidence="10">
    <location>
        <begin position="21"/>
        <end position="227"/>
    </location>
</feature>
<dbReference type="NCBIfam" id="TIGR01709">
    <property type="entry name" value="typeII_sec_gspL"/>
    <property type="match status" value="1"/>
</dbReference>
<comment type="subcellular location">
    <subcellularLocation>
        <location evidence="1">Cell inner membrane</location>
        <topology evidence="1">Single-pass membrane protein</topology>
    </subcellularLocation>
</comment>
<keyword evidence="9" id="KW-0472">Membrane</keyword>
<name>A0ABW5UJB6_9BURK</name>
<dbReference type="Pfam" id="PF12693">
    <property type="entry name" value="GspL_C"/>
    <property type="match status" value="1"/>
</dbReference>
<keyword evidence="3" id="KW-0813">Transport</keyword>
<reference evidence="13" key="1">
    <citation type="journal article" date="2019" name="Int. J. Syst. Evol. Microbiol.">
        <title>The Global Catalogue of Microorganisms (GCM) 10K type strain sequencing project: providing services to taxonomists for standard genome sequencing and annotation.</title>
        <authorList>
            <consortium name="The Broad Institute Genomics Platform"/>
            <consortium name="The Broad Institute Genome Sequencing Center for Infectious Disease"/>
            <person name="Wu L."/>
            <person name="Ma J."/>
        </authorList>
    </citation>
    <scope>NUCLEOTIDE SEQUENCE [LARGE SCALE GENOMIC DNA]</scope>
    <source>
        <strain evidence="13">TISTR 1906</strain>
    </source>
</reference>
<comment type="caution">
    <text evidence="12">The sequence shown here is derived from an EMBL/GenBank/DDBJ whole genome shotgun (WGS) entry which is preliminary data.</text>
</comment>
<proteinExistence type="inferred from homology"/>
<evidence type="ECO:0000256" key="2">
    <source>
        <dbReference type="ARBA" id="ARBA00005318"/>
    </source>
</evidence>
<evidence type="ECO:0000313" key="13">
    <source>
        <dbReference type="Proteomes" id="UP001597463"/>
    </source>
</evidence>
<gene>
    <name evidence="12" type="primary">gspL</name>
    <name evidence="12" type="ORF">ACFSW6_00685</name>
</gene>
<keyword evidence="4" id="KW-1003">Cell membrane</keyword>
<dbReference type="InterPro" id="IPR025691">
    <property type="entry name" value="GspL_pp_dom"/>
</dbReference>
<dbReference type="SUPFAM" id="SSF53067">
    <property type="entry name" value="Actin-like ATPase domain"/>
    <property type="match status" value="1"/>
</dbReference>
<sequence>MSSLFLLLPAHAAGAASEYAYARSSDGQHVQHSGQAAASMLPAAGRADAVVAVVAWQRLSWHPITLPPGLNPNSRRQQPRVRAALEGLLEEKLLDDPASLHLALAPQAQASEVCWVAACDKQWLRSHLQHLQASGHAVTRLVPELAPTAEARLWALGDTAQPWLLASGIDGRASLAAMPLKADASAIAALLAALPANAPVLAEPQLTRLTEAWNRPVEIQPFAQRLLAAARSPWDLAQFDFHLGSHTRWRRRLQEAWQSFSRAPQWRAARWGAALAVAAQLVGLNAWAWKENHAIAQRQQQAVQTLRDTFPHIPVIVDAPVQMRRELDLLRSASGALSAGDLEPLLAASAQIPGIQAATGLQYQERQLRIQGLALDGQALTDVQQSLAGSGLRLERAGSDWVLQAEASP</sequence>
<protein>
    <submittedName>
        <fullName evidence="12">Type II secretion system protein GspL</fullName>
    </submittedName>
</protein>
<evidence type="ECO:0000259" key="10">
    <source>
        <dbReference type="Pfam" id="PF05134"/>
    </source>
</evidence>
<comment type="similarity">
    <text evidence="2">Belongs to the GSP L family.</text>
</comment>
<accession>A0ABW5UJB6</accession>
<keyword evidence="6" id="KW-0812">Transmembrane</keyword>
<dbReference type="InterPro" id="IPR024230">
    <property type="entry name" value="GspL_cyto_dom"/>
</dbReference>
<dbReference type="InterPro" id="IPR043129">
    <property type="entry name" value="ATPase_NBD"/>
</dbReference>
<evidence type="ECO:0000259" key="11">
    <source>
        <dbReference type="Pfam" id="PF12693"/>
    </source>
</evidence>
<feature type="domain" description="GspL periplasmic" evidence="11">
    <location>
        <begin position="265"/>
        <end position="384"/>
    </location>
</feature>
<evidence type="ECO:0000256" key="1">
    <source>
        <dbReference type="ARBA" id="ARBA00004377"/>
    </source>
</evidence>
<evidence type="ECO:0000256" key="5">
    <source>
        <dbReference type="ARBA" id="ARBA00022519"/>
    </source>
</evidence>
<dbReference type="RefSeq" id="WP_066473783.1">
    <property type="nucleotide sequence ID" value="NZ_BCNT01000003.1"/>
</dbReference>
<evidence type="ECO:0000256" key="4">
    <source>
        <dbReference type="ARBA" id="ARBA00022475"/>
    </source>
</evidence>
<evidence type="ECO:0000256" key="9">
    <source>
        <dbReference type="ARBA" id="ARBA00023136"/>
    </source>
</evidence>
<dbReference type="InterPro" id="IPR007812">
    <property type="entry name" value="T2SS_protein-GspL"/>
</dbReference>
<evidence type="ECO:0000256" key="7">
    <source>
        <dbReference type="ARBA" id="ARBA00022927"/>
    </source>
</evidence>
<evidence type="ECO:0000256" key="3">
    <source>
        <dbReference type="ARBA" id="ARBA00022448"/>
    </source>
</evidence>
<keyword evidence="5" id="KW-0997">Cell inner membrane</keyword>
<evidence type="ECO:0000256" key="8">
    <source>
        <dbReference type="ARBA" id="ARBA00022989"/>
    </source>
</evidence>
<dbReference type="Proteomes" id="UP001597463">
    <property type="component" value="Unassembled WGS sequence"/>
</dbReference>
<evidence type="ECO:0000256" key="6">
    <source>
        <dbReference type="ARBA" id="ARBA00022692"/>
    </source>
</evidence>
<dbReference type="Pfam" id="PF05134">
    <property type="entry name" value="T2SSL"/>
    <property type="match status" value="1"/>
</dbReference>
<keyword evidence="8" id="KW-1133">Transmembrane helix</keyword>
<organism evidence="12 13">
    <name type="scientific">Comamonas terrae</name>
    <dbReference type="NCBI Taxonomy" id="673548"/>
    <lineage>
        <taxon>Bacteria</taxon>
        <taxon>Pseudomonadati</taxon>
        <taxon>Pseudomonadota</taxon>
        <taxon>Betaproteobacteria</taxon>
        <taxon>Burkholderiales</taxon>
        <taxon>Comamonadaceae</taxon>
        <taxon>Comamonas</taxon>
    </lineage>
</organism>
<dbReference type="Gene3D" id="3.30.420.380">
    <property type="match status" value="1"/>
</dbReference>